<feature type="region of interest" description="Disordered" evidence="1">
    <location>
        <begin position="152"/>
        <end position="193"/>
    </location>
</feature>
<dbReference type="EMBL" id="ML977556">
    <property type="protein sequence ID" value="KAF2008142.1"/>
    <property type="molecule type" value="Genomic_DNA"/>
</dbReference>
<name>A0A6A5X5F3_9PLEO</name>
<sequence>MSGHDASPPSFPASPDEGADAASSDSVVHGGLVPAPLNPHSALLDSAISPQPYPRPSTPQRPNPLTTPVHEDRPDLTLCFAGSALPSADVSLPTPPILKAGHKLRLPSFALLGIAAPHPDSFAQGSNHSFSPLGAGPLSKPEDPLHDLSPKLIRPRPFGGVNEETIPSTEVPRGKGKQILPTVTPPTEPGTLNWGTFVKATTTGVGSPPSSDAGVSPNIQVTASSPLASSHTIVPTFTPFNDALGMASWVERTKEVLTADLASASLQSVKVLSHALPCPSMTGHIFGHVVTTIHEKTPTPTAWINVFHAVPGRYNLSEVPKSPPSTPGPAVGGAEYFTSKVFDSAVAVDDYQLESNLLPPSPRPVVAPGTVNVSVVERYIPPTNANEFSEMFALHGHSLLYDRLVELSHDCGSLLFIYPTKTGAKTFMNNYLGPVLDPLIRSITVTHDLTADFGSNLGQMVAVERLFEYEHLYAETNRFLGMVSQTSASSSTLPHGRYEIVHAAREEVVLDRKTWADDWWIKQEKPRVREVVTKYFRKAKRLTAESETTPSNLIQDVLEGVSKREQPAESMKGIEVGIFVIKKFKVSQ</sequence>
<evidence type="ECO:0000313" key="3">
    <source>
        <dbReference type="Proteomes" id="UP000799779"/>
    </source>
</evidence>
<reference evidence="2" key="1">
    <citation type="journal article" date="2020" name="Stud. Mycol.">
        <title>101 Dothideomycetes genomes: a test case for predicting lifestyles and emergence of pathogens.</title>
        <authorList>
            <person name="Haridas S."/>
            <person name="Albert R."/>
            <person name="Binder M."/>
            <person name="Bloem J."/>
            <person name="Labutti K."/>
            <person name="Salamov A."/>
            <person name="Andreopoulos B."/>
            <person name="Baker S."/>
            <person name="Barry K."/>
            <person name="Bills G."/>
            <person name="Bluhm B."/>
            <person name="Cannon C."/>
            <person name="Castanera R."/>
            <person name="Culley D."/>
            <person name="Daum C."/>
            <person name="Ezra D."/>
            <person name="Gonzalez J."/>
            <person name="Henrissat B."/>
            <person name="Kuo A."/>
            <person name="Liang C."/>
            <person name="Lipzen A."/>
            <person name="Lutzoni F."/>
            <person name="Magnuson J."/>
            <person name="Mondo S."/>
            <person name="Nolan M."/>
            <person name="Ohm R."/>
            <person name="Pangilinan J."/>
            <person name="Park H.-J."/>
            <person name="Ramirez L."/>
            <person name="Alfaro M."/>
            <person name="Sun H."/>
            <person name="Tritt A."/>
            <person name="Yoshinaga Y."/>
            <person name="Zwiers L.-H."/>
            <person name="Turgeon B."/>
            <person name="Goodwin S."/>
            <person name="Spatafora J."/>
            <person name="Crous P."/>
            <person name="Grigoriev I."/>
        </authorList>
    </citation>
    <scope>NUCLEOTIDE SEQUENCE</scope>
    <source>
        <strain evidence="2">CBS 123094</strain>
    </source>
</reference>
<evidence type="ECO:0000313" key="2">
    <source>
        <dbReference type="EMBL" id="KAF2008142.1"/>
    </source>
</evidence>
<proteinExistence type="predicted"/>
<feature type="region of interest" description="Disordered" evidence="1">
    <location>
        <begin position="1"/>
        <end position="73"/>
    </location>
</feature>
<keyword evidence="3" id="KW-1185">Reference proteome</keyword>
<gene>
    <name evidence="2" type="ORF">P154DRAFT_419747</name>
</gene>
<feature type="compositionally biased region" description="Pro residues" evidence="1">
    <location>
        <begin position="51"/>
        <end position="62"/>
    </location>
</feature>
<evidence type="ECO:0000256" key="1">
    <source>
        <dbReference type="SAM" id="MobiDB-lite"/>
    </source>
</evidence>
<organism evidence="2 3">
    <name type="scientific">Amniculicola lignicola CBS 123094</name>
    <dbReference type="NCBI Taxonomy" id="1392246"/>
    <lineage>
        <taxon>Eukaryota</taxon>
        <taxon>Fungi</taxon>
        <taxon>Dikarya</taxon>
        <taxon>Ascomycota</taxon>
        <taxon>Pezizomycotina</taxon>
        <taxon>Dothideomycetes</taxon>
        <taxon>Pleosporomycetidae</taxon>
        <taxon>Pleosporales</taxon>
        <taxon>Amniculicolaceae</taxon>
        <taxon>Amniculicola</taxon>
    </lineage>
</organism>
<dbReference type="Proteomes" id="UP000799779">
    <property type="component" value="Unassembled WGS sequence"/>
</dbReference>
<dbReference type="AlphaFoldDB" id="A0A6A5X5F3"/>
<protein>
    <submittedName>
        <fullName evidence="2">Uncharacterized protein</fullName>
    </submittedName>
</protein>
<dbReference type="OrthoDB" id="5407894at2759"/>
<accession>A0A6A5X5F3</accession>